<dbReference type="GO" id="GO:0030694">
    <property type="term" value="C:bacterial-type flagellum basal body, rod"/>
    <property type="evidence" value="ECO:0007669"/>
    <property type="project" value="UniProtKB-UniRule"/>
</dbReference>
<dbReference type="InterPro" id="IPR019776">
    <property type="entry name" value="Flagellar_basal_body_rod_CS"/>
</dbReference>
<evidence type="ECO:0000256" key="8">
    <source>
        <dbReference type="RuleBase" id="RU362062"/>
    </source>
</evidence>
<feature type="domain" description="Flagellar basal body rod protein N-terminal" evidence="10">
    <location>
        <begin position="8"/>
        <end position="37"/>
    </location>
</feature>
<name>A0A376UBU8_ECOLX</name>
<organism evidence="12 13">
    <name type="scientific">Escherichia coli</name>
    <dbReference type="NCBI Taxonomy" id="562"/>
    <lineage>
        <taxon>Bacteria</taxon>
        <taxon>Pseudomonadati</taxon>
        <taxon>Pseudomonadota</taxon>
        <taxon>Gammaproteobacteria</taxon>
        <taxon>Enterobacterales</taxon>
        <taxon>Enterobacteriaceae</taxon>
        <taxon>Escherichia</taxon>
    </lineage>
</organism>
<keyword evidence="12" id="KW-0966">Cell projection</keyword>
<dbReference type="InterPro" id="IPR001444">
    <property type="entry name" value="Flag_bb_rod_N"/>
</dbReference>
<dbReference type="Proteomes" id="UP000254079">
    <property type="component" value="Unassembled WGS sequence"/>
</dbReference>
<dbReference type="NCBIfam" id="TIGR01395">
    <property type="entry name" value="FlgC"/>
    <property type="match status" value="1"/>
</dbReference>
<evidence type="ECO:0000256" key="7">
    <source>
        <dbReference type="ARBA" id="ARBA00025933"/>
    </source>
</evidence>
<evidence type="ECO:0000256" key="5">
    <source>
        <dbReference type="ARBA" id="ARBA00023143"/>
    </source>
</evidence>
<comment type="similarity">
    <text evidence="3">Belongs to the FlgD family.</text>
</comment>
<evidence type="ECO:0000313" key="12">
    <source>
        <dbReference type="EMBL" id="STI86700.1"/>
    </source>
</evidence>
<dbReference type="PROSITE" id="PS00588">
    <property type="entry name" value="FLAGELLA_BB_ROD"/>
    <property type="match status" value="1"/>
</dbReference>
<dbReference type="InterPro" id="IPR005648">
    <property type="entry name" value="FlgD"/>
</dbReference>
<comment type="subcellular location">
    <subcellularLocation>
        <location evidence="1 8">Bacterial flagellum basal body</location>
    </subcellularLocation>
</comment>
<dbReference type="Pfam" id="PF00460">
    <property type="entry name" value="Flg_bb_rod"/>
    <property type="match status" value="1"/>
</dbReference>
<keyword evidence="4" id="KW-1005">Bacterial flagellum biogenesis</keyword>
<sequence length="194" mass="20246">MALLNIFDIAGSALTAQSQRLNVAASNLANADSVTGPDGQPYRAKQVVFQVNAAPGAATGGVKVADVIESQAPDKLVYEPGNPLADAKGYVKMPNVDVVGEMVNTMSASRSYQANVEVLNTVKSMMLKPLRSVNKGESYVHCGNHTDPTNTGVSTTSSSSLTGSNAADLQSSFLTLLVAQLKNQDPTNPMETTS</sequence>
<dbReference type="GO" id="GO:0071978">
    <property type="term" value="P:bacterial-type flagellum-dependent swarming motility"/>
    <property type="evidence" value="ECO:0007669"/>
    <property type="project" value="TreeGrafter"/>
</dbReference>
<comment type="similarity">
    <text evidence="2">Belongs to the flagella basal body rod proteins family.</text>
</comment>
<comment type="function">
    <text evidence="6">Required for flagellar hook formation. May act as a scaffolding protein.</text>
</comment>
<evidence type="ECO:0000256" key="3">
    <source>
        <dbReference type="ARBA" id="ARBA00010577"/>
    </source>
</evidence>
<evidence type="ECO:0000259" key="10">
    <source>
        <dbReference type="Pfam" id="PF00460"/>
    </source>
</evidence>
<evidence type="ECO:0000256" key="9">
    <source>
        <dbReference type="SAM" id="MobiDB-lite"/>
    </source>
</evidence>
<gene>
    <name evidence="12" type="primary">flgC</name>
    <name evidence="12" type="ORF">NCTC8622_05835</name>
</gene>
<evidence type="ECO:0000256" key="1">
    <source>
        <dbReference type="ARBA" id="ARBA00004117"/>
    </source>
</evidence>
<accession>A0A376UBU8</accession>
<proteinExistence type="inferred from homology"/>
<protein>
    <recommendedName>
        <fullName evidence="8">Flagellar basal-body rod protein FlgC</fullName>
    </recommendedName>
</protein>
<evidence type="ECO:0000313" key="13">
    <source>
        <dbReference type="Proteomes" id="UP000254079"/>
    </source>
</evidence>
<evidence type="ECO:0000256" key="6">
    <source>
        <dbReference type="ARBA" id="ARBA00024746"/>
    </source>
</evidence>
<dbReference type="PANTHER" id="PTHR30435:SF2">
    <property type="entry name" value="FLAGELLAR BASAL-BODY ROD PROTEIN FLGC"/>
    <property type="match status" value="1"/>
</dbReference>
<evidence type="ECO:0000256" key="2">
    <source>
        <dbReference type="ARBA" id="ARBA00009677"/>
    </source>
</evidence>
<feature type="region of interest" description="Disordered" evidence="9">
    <location>
        <begin position="145"/>
        <end position="164"/>
    </location>
</feature>
<feature type="compositionally biased region" description="Low complexity" evidence="9">
    <location>
        <begin position="149"/>
        <end position="164"/>
    </location>
</feature>
<keyword evidence="12" id="KW-0969">Cilium</keyword>
<dbReference type="Pfam" id="PF03963">
    <property type="entry name" value="FlgD"/>
    <property type="match status" value="1"/>
</dbReference>
<dbReference type="GO" id="GO:0044781">
    <property type="term" value="P:bacterial-type flagellum organization"/>
    <property type="evidence" value="ECO:0007669"/>
    <property type="project" value="UniProtKB-KW"/>
</dbReference>
<keyword evidence="5 8" id="KW-0975">Bacterial flagellum</keyword>
<evidence type="ECO:0000259" key="11">
    <source>
        <dbReference type="Pfam" id="PF06429"/>
    </source>
</evidence>
<dbReference type="InterPro" id="IPR006299">
    <property type="entry name" value="FlgC"/>
</dbReference>
<reference evidence="12 13" key="1">
    <citation type="submission" date="2018-06" db="EMBL/GenBank/DDBJ databases">
        <authorList>
            <consortium name="Pathogen Informatics"/>
            <person name="Doyle S."/>
        </authorList>
    </citation>
    <scope>NUCLEOTIDE SEQUENCE [LARGE SCALE GENOMIC DNA]</scope>
    <source>
        <strain evidence="12 13">NCTC8622</strain>
    </source>
</reference>
<dbReference type="EMBL" id="UGCP01000002">
    <property type="protein sequence ID" value="STI86700.1"/>
    <property type="molecule type" value="Genomic_DNA"/>
</dbReference>
<dbReference type="InterPro" id="IPR010930">
    <property type="entry name" value="Flg_bb/hook_C_dom"/>
</dbReference>
<comment type="subunit">
    <text evidence="7 8">The basal body constitutes a major portion of the flagellar organelle and consists of four rings (L,P,S, and M) mounted on a central rod. The rod consists of about 26 subunits of FlgG in the distal portion, and FlgB, FlgC and FlgF are thought to build up the proximal portion of the rod with about 6 subunits each.</text>
</comment>
<dbReference type="Pfam" id="PF06429">
    <property type="entry name" value="Flg_bbr_C"/>
    <property type="match status" value="1"/>
</dbReference>
<evidence type="ECO:0000256" key="4">
    <source>
        <dbReference type="ARBA" id="ARBA00022795"/>
    </source>
</evidence>
<dbReference type="PANTHER" id="PTHR30435">
    <property type="entry name" value="FLAGELLAR PROTEIN"/>
    <property type="match status" value="1"/>
</dbReference>
<dbReference type="AlphaFoldDB" id="A0A376UBU8"/>
<feature type="domain" description="Flagellar basal-body/hook protein C-terminal" evidence="11">
    <location>
        <begin position="88"/>
        <end position="126"/>
    </location>
</feature>
<keyword evidence="12" id="KW-0282">Flagellum</keyword>